<evidence type="ECO:0000256" key="1">
    <source>
        <dbReference type="ARBA" id="ARBA00009437"/>
    </source>
</evidence>
<evidence type="ECO:0000313" key="7">
    <source>
        <dbReference type="Proteomes" id="UP000603200"/>
    </source>
</evidence>
<dbReference type="InterPro" id="IPR005119">
    <property type="entry name" value="LysR_subst-bd"/>
</dbReference>
<keyword evidence="3" id="KW-0238">DNA-binding</keyword>
<gene>
    <name evidence="6" type="primary">hcaR_3</name>
    <name evidence="6" type="ORF">Ahu01nite_065910</name>
</gene>
<comment type="caution">
    <text evidence="6">The sequence shown here is derived from an EMBL/GenBank/DDBJ whole genome shotgun (WGS) entry which is preliminary data.</text>
</comment>
<comment type="similarity">
    <text evidence="1">Belongs to the LysR transcriptional regulatory family.</text>
</comment>
<dbReference type="SUPFAM" id="SSF46785">
    <property type="entry name" value="Winged helix' DNA-binding domain"/>
    <property type="match status" value="1"/>
</dbReference>
<evidence type="ECO:0000259" key="5">
    <source>
        <dbReference type="PROSITE" id="PS50931"/>
    </source>
</evidence>
<dbReference type="Proteomes" id="UP000603200">
    <property type="component" value="Unassembled WGS sequence"/>
</dbReference>
<reference evidence="6 7" key="1">
    <citation type="submission" date="2021-01" db="EMBL/GenBank/DDBJ databases">
        <title>Whole genome shotgun sequence of Actinoplanes humidus NBRC 14915.</title>
        <authorList>
            <person name="Komaki H."/>
            <person name="Tamura T."/>
        </authorList>
    </citation>
    <scope>NUCLEOTIDE SEQUENCE [LARGE SCALE GENOMIC DNA]</scope>
    <source>
        <strain evidence="6 7">NBRC 14915</strain>
    </source>
</reference>
<dbReference type="InterPro" id="IPR036388">
    <property type="entry name" value="WH-like_DNA-bd_sf"/>
</dbReference>
<dbReference type="Gene3D" id="3.40.190.10">
    <property type="entry name" value="Periplasmic binding protein-like II"/>
    <property type="match status" value="2"/>
</dbReference>
<keyword evidence="4" id="KW-0804">Transcription</keyword>
<evidence type="ECO:0000313" key="6">
    <source>
        <dbReference type="EMBL" id="GIE23489.1"/>
    </source>
</evidence>
<protein>
    <submittedName>
        <fullName evidence="6">LysR family transcriptional regulator</fullName>
    </submittedName>
</protein>
<organism evidence="6 7">
    <name type="scientific">Winogradskya humida</name>
    <dbReference type="NCBI Taxonomy" id="113566"/>
    <lineage>
        <taxon>Bacteria</taxon>
        <taxon>Bacillati</taxon>
        <taxon>Actinomycetota</taxon>
        <taxon>Actinomycetes</taxon>
        <taxon>Micromonosporales</taxon>
        <taxon>Micromonosporaceae</taxon>
        <taxon>Winogradskya</taxon>
    </lineage>
</organism>
<evidence type="ECO:0000256" key="3">
    <source>
        <dbReference type="ARBA" id="ARBA00023125"/>
    </source>
</evidence>
<keyword evidence="2" id="KW-0805">Transcription regulation</keyword>
<dbReference type="Pfam" id="PF00126">
    <property type="entry name" value="HTH_1"/>
    <property type="match status" value="1"/>
</dbReference>
<dbReference type="PRINTS" id="PR00039">
    <property type="entry name" value="HTHLYSR"/>
</dbReference>
<evidence type="ECO:0000256" key="4">
    <source>
        <dbReference type="ARBA" id="ARBA00023163"/>
    </source>
</evidence>
<sequence length="299" mass="32404">MSEPLPEELDLRLVRSFTVVAEHRHFGRAALVLHTTQSALSRQIRRLEQQMGVSLFDRGARGTDLTAAGEVLLSHAEALLDAAAQAVIGTRAAARPGRITIGYTTNIIVTPAAGELRRRHPGAEIKTLHLAWNQPRPALLERRVDAVLARMPLRTGGLNVTTLYREPRVLLVPDDHHLAGRWSVTLADIAGVALPRTSDPEWDAFWRIDPRPDGSPVPTGPLADHVEDKTEFVAAGHALAIVPGGEHLGRLRPGVTAVPLEGVEPASIVLATRAGEHSALVEAFCEITTDHYAGDDQHR</sequence>
<dbReference type="SUPFAM" id="SSF53850">
    <property type="entry name" value="Periplasmic binding protein-like II"/>
    <property type="match status" value="1"/>
</dbReference>
<dbReference type="PANTHER" id="PTHR30346">
    <property type="entry name" value="TRANSCRIPTIONAL DUAL REGULATOR HCAR-RELATED"/>
    <property type="match status" value="1"/>
</dbReference>
<evidence type="ECO:0000256" key="2">
    <source>
        <dbReference type="ARBA" id="ARBA00023015"/>
    </source>
</evidence>
<proteinExistence type="inferred from homology"/>
<dbReference type="EMBL" id="BOMN01000092">
    <property type="protein sequence ID" value="GIE23489.1"/>
    <property type="molecule type" value="Genomic_DNA"/>
</dbReference>
<accession>A0ABQ3ZY52</accession>
<dbReference type="InterPro" id="IPR036390">
    <property type="entry name" value="WH_DNA-bd_sf"/>
</dbReference>
<dbReference type="PANTHER" id="PTHR30346:SF0">
    <property type="entry name" value="HCA OPERON TRANSCRIPTIONAL ACTIVATOR HCAR"/>
    <property type="match status" value="1"/>
</dbReference>
<dbReference type="InterPro" id="IPR000847">
    <property type="entry name" value="LysR_HTH_N"/>
</dbReference>
<keyword evidence="7" id="KW-1185">Reference proteome</keyword>
<name>A0ABQ3ZY52_9ACTN</name>
<feature type="domain" description="HTH lysR-type" evidence="5">
    <location>
        <begin position="9"/>
        <end position="66"/>
    </location>
</feature>
<dbReference type="Gene3D" id="1.10.10.10">
    <property type="entry name" value="Winged helix-like DNA-binding domain superfamily/Winged helix DNA-binding domain"/>
    <property type="match status" value="1"/>
</dbReference>
<dbReference type="Pfam" id="PF03466">
    <property type="entry name" value="LysR_substrate"/>
    <property type="match status" value="1"/>
</dbReference>
<dbReference type="RefSeq" id="WP_203840543.1">
    <property type="nucleotide sequence ID" value="NZ_BAAATV010000013.1"/>
</dbReference>
<dbReference type="CDD" id="cd08414">
    <property type="entry name" value="PBP2_LTTR_aromatics_like"/>
    <property type="match status" value="1"/>
</dbReference>
<dbReference type="PROSITE" id="PS50931">
    <property type="entry name" value="HTH_LYSR"/>
    <property type="match status" value="1"/>
</dbReference>